<organism evidence="2 3">
    <name type="scientific">Fusicatenibacter saccharivorans</name>
    <dbReference type="NCBI Taxonomy" id="1150298"/>
    <lineage>
        <taxon>Bacteria</taxon>
        <taxon>Bacillati</taxon>
        <taxon>Bacillota</taxon>
        <taxon>Clostridia</taxon>
        <taxon>Lachnospirales</taxon>
        <taxon>Lachnospiraceae</taxon>
        <taxon>Fusicatenibacter</taxon>
    </lineage>
</organism>
<evidence type="ECO:0000313" key="2">
    <source>
        <dbReference type="EMBL" id="CUP39728.1"/>
    </source>
</evidence>
<dbReference type="Pfam" id="PF20040">
    <property type="entry name" value="DUF6442"/>
    <property type="match status" value="1"/>
</dbReference>
<accession>A0A174MZK9</accession>
<evidence type="ECO:0000313" key="3">
    <source>
        <dbReference type="Proteomes" id="UP000095709"/>
    </source>
</evidence>
<name>A0A174MZK9_9FIRM</name>
<dbReference type="EMBL" id="CZAL01000009">
    <property type="protein sequence ID" value="CUP39728.1"/>
    <property type="molecule type" value="Genomic_DNA"/>
</dbReference>
<keyword evidence="1" id="KW-1133">Transmembrane helix</keyword>
<keyword evidence="1" id="KW-0812">Transmembrane</keyword>
<dbReference type="RefSeq" id="WP_050618694.1">
    <property type="nucleotide sequence ID" value="NZ_CZAL01000009.1"/>
</dbReference>
<feature type="transmembrane region" description="Helical" evidence="1">
    <location>
        <begin position="31"/>
        <end position="51"/>
    </location>
</feature>
<gene>
    <name evidence="2" type="ORF">ERS852498_01898</name>
</gene>
<keyword evidence="1" id="KW-0472">Membrane</keyword>
<sequence>MKKEDILSKAQKEGMLGIDEGTKQMKNQGRLIGQAMFSFVFVIIALLAIITKSEIDYGVRAMFLGYLAGETFIEWRFKKSKVFLLLSIAASFTTILALIGVACSMFGVAL</sequence>
<dbReference type="AlphaFoldDB" id="A0A174MZK9"/>
<evidence type="ECO:0000256" key="1">
    <source>
        <dbReference type="SAM" id="Phobius"/>
    </source>
</evidence>
<proteinExistence type="predicted"/>
<protein>
    <submittedName>
        <fullName evidence="2">Uncharacterized protein</fullName>
    </submittedName>
</protein>
<feature type="transmembrane region" description="Helical" evidence="1">
    <location>
        <begin position="82"/>
        <end position="109"/>
    </location>
</feature>
<dbReference type="Proteomes" id="UP000095709">
    <property type="component" value="Unassembled WGS sequence"/>
</dbReference>
<dbReference type="InterPro" id="IPR045620">
    <property type="entry name" value="DUF6442"/>
</dbReference>
<reference evidence="2 3" key="1">
    <citation type="submission" date="2015-09" db="EMBL/GenBank/DDBJ databases">
        <authorList>
            <consortium name="Pathogen Informatics"/>
        </authorList>
    </citation>
    <scope>NUCLEOTIDE SEQUENCE [LARGE SCALE GENOMIC DNA]</scope>
    <source>
        <strain evidence="2 3">2789STDY5834885</strain>
    </source>
</reference>